<name>W6A692_9MOLU</name>
<accession>W6A692</accession>
<keyword evidence="1" id="KW-0472">Membrane</keyword>
<keyword evidence="1" id="KW-1133">Transmembrane helix</keyword>
<protein>
    <submittedName>
        <fullName evidence="2">Uncharacterized protein</fullName>
    </submittedName>
</protein>
<dbReference type="AlphaFoldDB" id="W6A692"/>
<organism evidence="2 3">
    <name type="scientific">Spiroplasma culicicola AES-1</name>
    <dbReference type="NCBI Taxonomy" id="1276246"/>
    <lineage>
        <taxon>Bacteria</taxon>
        <taxon>Bacillati</taxon>
        <taxon>Mycoplasmatota</taxon>
        <taxon>Mollicutes</taxon>
        <taxon>Entomoplasmatales</taxon>
        <taxon>Spiroplasmataceae</taxon>
        <taxon>Spiroplasma</taxon>
    </lineage>
</organism>
<reference evidence="2 3" key="1">
    <citation type="journal article" date="2014" name="Genome Biol. Evol.">
        <title>Molecular evolution of the substrate utilization strategies and putative virulence factors in mosquito-associated Spiroplasma species.</title>
        <authorList>
            <person name="Chang T.H."/>
            <person name="Lo W.S."/>
            <person name="Ku C."/>
            <person name="Chen L.L."/>
            <person name="Kuo C.H."/>
        </authorList>
    </citation>
    <scope>NUCLEOTIDE SEQUENCE [LARGE SCALE GENOMIC DNA]</scope>
    <source>
        <strain evidence="2">AES-1</strain>
    </source>
</reference>
<dbReference type="STRING" id="1276246.SCULI_v1c02970"/>
<dbReference type="EMBL" id="CP006681">
    <property type="protein sequence ID" value="AHI52638.1"/>
    <property type="molecule type" value="Genomic_DNA"/>
</dbReference>
<gene>
    <name evidence="2" type="ORF">SCULI_v1c02970</name>
</gene>
<proteinExistence type="predicted"/>
<dbReference type="KEGG" id="scq:SCULI_v1c02970"/>
<dbReference type="RefSeq" id="WP_025362879.1">
    <property type="nucleotide sequence ID" value="NZ_CP006681.1"/>
</dbReference>
<keyword evidence="3" id="KW-1185">Reference proteome</keyword>
<dbReference type="Proteomes" id="UP000019267">
    <property type="component" value="Chromosome"/>
</dbReference>
<feature type="transmembrane region" description="Helical" evidence="1">
    <location>
        <begin position="62"/>
        <end position="83"/>
    </location>
</feature>
<evidence type="ECO:0000256" key="1">
    <source>
        <dbReference type="SAM" id="Phobius"/>
    </source>
</evidence>
<dbReference type="HOGENOM" id="CLU_2525861_0_0_14"/>
<evidence type="ECO:0000313" key="2">
    <source>
        <dbReference type="EMBL" id="AHI52638.1"/>
    </source>
</evidence>
<sequence>MEACYYCKKIILENDAFTRDTLDQKYKQTYHQECFKQRALNLKVIATKNSGNNKRKNRIYDWLLICFGIILLIEIIAIVILIVI</sequence>
<dbReference type="PATRIC" id="fig|1276246.3.peg.296"/>
<keyword evidence="1" id="KW-0812">Transmembrane</keyword>
<evidence type="ECO:0000313" key="3">
    <source>
        <dbReference type="Proteomes" id="UP000019267"/>
    </source>
</evidence>